<dbReference type="AlphaFoldDB" id="A0A6A2X4E0"/>
<comment type="caution">
    <text evidence="2">The sequence shown here is derived from an EMBL/GenBank/DDBJ whole genome shotgun (WGS) entry which is preliminary data.</text>
</comment>
<dbReference type="EMBL" id="VEPZ02001762">
    <property type="protein sequence ID" value="KAE8656846.1"/>
    <property type="molecule type" value="Genomic_DNA"/>
</dbReference>
<gene>
    <name evidence="2" type="ORF">F3Y22_tig00116997pilonHSYRG00453</name>
</gene>
<accession>A0A6A2X4E0</accession>
<evidence type="ECO:0000256" key="1">
    <source>
        <dbReference type="SAM" id="MobiDB-lite"/>
    </source>
</evidence>
<proteinExistence type="predicted"/>
<dbReference type="PANTHER" id="PTHR37721:SF1">
    <property type="entry name" value="OS05G0464200 PROTEIN"/>
    <property type="match status" value="1"/>
</dbReference>
<protein>
    <submittedName>
        <fullName evidence="2">Uncharacterized protein</fullName>
    </submittedName>
</protein>
<feature type="compositionally biased region" description="Basic and acidic residues" evidence="1">
    <location>
        <begin position="39"/>
        <end position="54"/>
    </location>
</feature>
<feature type="compositionally biased region" description="Polar residues" evidence="1">
    <location>
        <begin position="69"/>
        <end position="78"/>
    </location>
</feature>
<keyword evidence="3" id="KW-1185">Reference proteome</keyword>
<dbReference type="PANTHER" id="PTHR37721">
    <property type="entry name" value="OS05G0464200 PROTEIN"/>
    <property type="match status" value="1"/>
</dbReference>
<dbReference type="Proteomes" id="UP000436088">
    <property type="component" value="Unassembled WGS sequence"/>
</dbReference>
<feature type="compositionally biased region" description="Low complexity" evidence="1">
    <location>
        <begin position="56"/>
        <end position="68"/>
    </location>
</feature>
<feature type="region of interest" description="Disordered" evidence="1">
    <location>
        <begin position="34"/>
        <end position="78"/>
    </location>
</feature>
<evidence type="ECO:0000313" key="3">
    <source>
        <dbReference type="Proteomes" id="UP000436088"/>
    </source>
</evidence>
<name>A0A6A2X4E0_HIBSY</name>
<organism evidence="2 3">
    <name type="scientific">Hibiscus syriacus</name>
    <name type="common">Rose of Sharon</name>
    <dbReference type="NCBI Taxonomy" id="106335"/>
    <lineage>
        <taxon>Eukaryota</taxon>
        <taxon>Viridiplantae</taxon>
        <taxon>Streptophyta</taxon>
        <taxon>Embryophyta</taxon>
        <taxon>Tracheophyta</taxon>
        <taxon>Spermatophyta</taxon>
        <taxon>Magnoliopsida</taxon>
        <taxon>eudicotyledons</taxon>
        <taxon>Gunneridae</taxon>
        <taxon>Pentapetalae</taxon>
        <taxon>rosids</taxon>
        <taxon>malvids</taxon>
        <taxon>Malvales</taxon>
        <taxon>Malvaceae</taxon>
        <taxon>Malvoideae</taxon>
        <taxon>Hibiscus</taxon>
    </lineage>
</organism>
<reference evidence="2" key="1">
    <citation type="submission" date="2019-09" db="EMBL/GenBank/DDBJ databases">
        <title>Draft genome information of white flower Hibiscus syriacus.</title>
        <authorList>
            <person name="Kim Y.-M."/>
        </authorList>
    </citation>
    <scope>NUCLEOTIDE SEQUENCE [LARGE SCALE GENOMIC DNA]</scope>
    <source>
        <strain evidence="2">YM2019G1</strain>
    </source>
</reference>
<evidence type="ECO:0000313" key="2">
    <source>
        <dbReference type="EMBL" id="KAE8656846.1"/>
    </source>
</evidence>
<sequence>MSMKNKKKVTRFPPRRGQVKAQIFESIVKSVASVASKGKAKEAMAKNEAEDNDGKSSSSGTSTPPQSGYASQGNGHVS</sequence>